<evidence type="ECO:0000313" key="14">
    <source>
        <dbReference type="Proteomes" id="UP000608345"/>
    </source>
</evidence>
<dbReference type="InterPro" id="IPR050741">
    <property type="entry name" value="Acyl-CoA_dehydrogenase"/>
</dbReference>
<keyword evidence="14" id="KW-1185">Reference proteome</keyword>
<dbReference type="PANTHER" id="PTHR48083:SF20">
    <property type="entry name" value="LONG-CHAIN SPECIFIC ACYL-COA DEHYDROGENASE, MITOCHONDRIAL"/>
    <property type="match status" value="1"/>
</dbReference>
<evidence type="ECO:0000259" key="10">
    <source>
        <dbReference type="Pfam" id="PF00441"/>
    </source>
</evidence>
<sequence>MRTVFRDDHEHFRTQVQRFIEKEITPFHAQWEKDGIVPKSVWAKAGQEGLLNCMLPEPYGGGGDFGHSAVLIEEMGKVNASGPGFNLHSEIVAPYIFRYGTPEQKDRWLPAMASGEVIGAIAMTEPGTGSDLKAVRTTAKREGNSYIINGQKTFITNGQNADLIIVVCKTDPDLGAKGISLICVDANTPGFSKGRKLEKIGLHAQDTSELFFDNVKVPVSNRLGEENAGFSYLMHELAQERLVIAVRAAASIESFLEKTIAYTRDRKTFGQSVFDYQNTRFRLAEAKAQSTMLRVFVDQCIALHLDKALSPAQAAMAKLNATEMQGRLLDMFLQMHGGYGYMSEYGIGQAWIDARIGRIYGGSDEIMKEIIARTL</sequence>
<keyword evidence="6" id="KW-0560">Oxidoreductase</keyword>
<evidence type="ECO:0000256" key="5">
    <source>
        <dbReference type="ARBA" id="ARBA00022827"/>
    </source>
</evidence>
<keyword evidence="5" id="KW-0274">FAD</keyword>
<dbReference type="FunFam" id="1.10.540.10:FF:000009">
    <property type="entry name" value="Probable acyl-CoA dehydrogenase"/>
    <property type="match status" value="1"/>
</dbReference>
<reference evidence="13" key="2">
    <citation type="submission" date="2020-09" db="EMBL/GenBank/DDBJ databases">
        <authorList>
            <person name="Sun Q."/>
            <person name="Kim S."/>
        </authorList>
    </citation>
    <scope>NUCLEOTIDE SEQUENCE</scope>
    <source>
        <strain evidence="13">KCTC 23732</strain>
    </source>
</reference>
<comment type="caution">
    <text evidence="13">The sequence shown here is derived from an EMBL/GenBank/DDBJ whole genome shotgun (WGS) entry which is preliminary data.</text>
</comment>
<comment type="pathway">
    <text evidence="2">Siderophore biosynthesis; mycobactin biosynthesis.</text>
</comment>
<evidence type="ECO:0000256" key="7">
    <source>
        <dbReference type="ARBA" id="ARBA00037085"/>
    </source>
</evidence>
<evidence type="ECO:0000256" key="3">
    <source>
        <dbReference type="ARBA" id="ARBA00009347"/>
    </source>
</evidence>
<organism evidence="13 14">
    <name type="scientific">Advenella faeciporci</name>
    <dbReference type="NCBI Taxonomy" id="797535"/>
    <lineage>
        <taxon>Bacteria</taxon>
        <taxon>Pseudomonadati</taxon>
        <taxon>Pseudomonadota</taxon>
        <taxon>Betaproteobacteria</taxon>
        <taxon>Burkholderiales</taxon>
        <taxon>Alcaligenaceae</taxon>
    </lineage>
</organism>
<evidence type="ECO:0000313" key="13">
    <source>
        <dbReference type="EMBL" id="GGW87538.1"/>
    </source>
</evidence>
<dbReference type="FunFam" id="2.40.110.10:FF:000002">
    <property type="entry name" value="Acyl-CoA dehydrogenase fadE12"/>
    <property type="match status" value="1"/>
</dbReference>
<dbReference type="GO" id="GO:0005737">
    <property type="term" value="C:cytoplasm"/>
    <property type="evidence" value="ECO:0007669"/>
    <property type="project" value="TreeGrafter"/>
</dbReference>
<dbReference type="GO" id="GO:0050660">
    <property type="term" value="F:flavin adenine dinucleotide binding"/>
    <property type="evidence" value="ECO:0007669"/>
    <property type="project" value="InterPro"/>
</dbReference>
<dbReference type="GO" id="GO:0003995">
    <property type="term" value="F:acyl-CoA dehydrogenase activity"/>
    <property type="evidence" value="ECO:0007669"/>
    <property type="project" value="TreeGrafter"/>
</dbReference>
<dbReference type="Gene3D" id="1.20.140.10">
    <property type="entry name" value="Butyryl-CoA Dehydrogenase, subunit A, domain 3"/>
    <property type="match status" value="1"/>
</dbReference>
<evidence type="ECO:0000256" key="2">
    <source>
        <dbReference type="ARBA" id="ARBA00005102"/>
    </source>
</evidence>
<dbReference type="Pfam" id="PF02770">
    <property type="entry name" value="Acyl-CoA_dh_M"/>
    <property type="match status" value="1"/>
</dbReference>
<evidence type="ECO:0000256" key="9">
    <source>
        <dbReference type="ARBA" id="ARBA00042660"/>
    </source>
</evidence>
<reference evidence="13" key="1">
    <citation type="journal article" date="2014" name="Int. J. Syst. Evol. Microbiol.">
        <title>Complete genome sequence of Corynebacterium casei LMG S-19264T (=DSM 44701T), isolated from a smear-ripened cheese.</title>
        <authorList>
            <consortium name="US DOE Joint Genome Institute (JGI-PGF)"/>
            <person name="Walter F."/>
            <person name="Albersmeier A."/>
            <person name="Kalinowski J."/>
            <person name="Ruckert C."/>
        </authorList>
    </citation>
    <scope>NUCLEOTIDE SEQUENCE</scope>
    <source>
        <strain evidence="13">KCTC 23732</strain>
    </source>
</reference>
<dbReference type="Proteomes" id="UP000608345">
    <property type="component" value="Unassembled WGS sequence"/>
</dbReference>
<protein>
    <recommendedName>
        <fullName evidence="8">Acyl-[acyl-carrier-protein] dehydrogenase MbtN</fullName>
    </recommendedName>
    <alternativeName>
        <fullName evidence="9">Mycobactin synthase protein N</fullName>
    </alternativeName>
</protein>
<feature type="domain" description="Acyl-CoA oxidase/dehydrogenase middle" evidence="11">
    <location>
        <begin position="120"/>
        <end position="215"/>
    </location>
</feature>
<evidence type="ECO:0000256" key="6">
    <source>
        <dbReference type="ARBA" id="ARBA00023002"/>
    </source>
</evidence>
<dbReference type="SUPFAM" id="SSF56645">
    <property type="entry name" value="Acyl-CoA dehydrogenase NM domain-like"/>
    <property type="match status" value="1"/>
</dbReference>
<dbReference type="InterPro" id="IPR036250">
    <property type="entry name" value="AcylCo_DH-like_C"/>
</dbReference>
<evidence type="ECO:0000256" key="1">
    <source>
        <dbReference type="ARBA" id="ARBA00001974"/>
    </source>
</evidence>
<dbReference type="EMBL" id="BMYS01000010">
    <property type="protein sequence ID" value="GGW87538.1"/>
    <property type="molecule type" value="Genomic_DNA"/>
</dbReference>
<dbReference type="InterPro" id="IPR009075">
    <property type="entry name" value="AcylCo_DH/oxidase_C"/>
</dbReference>
<gene>
    <name evidence="13" type="ORF">GCM10011450_16940</name>
</gene>
<comment type="cofactor">
    <cofactor evidence="1">
        <name>FAD</name>
        <dbReference type="ChEBI" id="CHEBI:57692"/>
    </cofactor>
</comment>
<dbReference type="SUPFAM" id="SSF47203">
    <property type="entry name" value="Acyl-CoA dehydrogenase C-terminal domain-like"/>
    <property type="match status" value="1"/>
</dbReference>
<accession>A0A918JL78</accession>
<proteinExistence type="inferred from homology"/>
<dbReference type="Gene3D" id="1.10.540.10">
    <property type="entry name" value="Acyl-CoA dehydrogenase/oxidase, N-terminal domain"/>
    <property type="match status" value="1"/>
</dbReference>
<name>A0A918JL78_9BURK</name>
<dbReference type="GO" id="GO:0033539">
    <property type="term" value="P:fatty acid beta-oxidation using acyl-CoA dehydrogenase"/>
    <property type="evidence" value="ECO:0007669"/>
    <property type="project" value="TreeGrafter"/>
</dbReference>
<dbReference type="Pfam" id="PF02771">
    <property type="entry name" value="Acyl-CoA_dh_N"/>
    <property type="match status" value="1"/>
</dbReference>
<evidence type="ECO:0000259" key="12">
    <source>
        <dbReference type="Pfam" id="PF02771"/>
    </source>
</evidence>
<evidence type="ECO:0000256" key="4">
    <source>
        <dbReference type="ARBA" id="ARBA00022630"/>
    </source>
</evidence>
<dbReference type="Pfam" id="PF00441">
    <property type="entry name" value="Acyl-CoA_dh_1"/>
    <property type="match status" value="1"/>
</dbReference>
<dbReference type="InterPro" id="IPR006091">
    <property type="entry name" value="Acyl-CoA_Oxase/DH_mid-dom"/>
</dbReference>
<keyword evidence="4" id="KW-0285">Flavoprotein</keyword>
<dbReference type="Gene3D" id="2.40.110.10">
    <property type="entry name" value="Butyryl-CoA Dehydrogenase, subunit A, domain 2"/>
    <property type="match status" value="1"/>
</dbReference>
<evidence type="ECO:0000259" key="11">
    <source>
        <dbReference type="Pfam" id="PF02770"/>
    </source>
</evidence>
<dbReference type="InterPro" id="IPR009100">
    <property type="entry name" value="AcylCoA_DH/oxidase_NM_dom_sf"/>
</dbReference>
<dbReference type="InterPro" id="IPR037069">
    <property type="entry name" value="AcylCoA_DH/ox_N_sf"/>
</dbReference>
<dbReference type="AlphaFoldDB" id="A0A918JL78"/>
<dbReference type="PANTHER" id="PTHR48083">
    <property type="entry name" value="MEDIUM-CHAIN SPECIFIC ACYL-COA DEHYDROGENASE, MITOCHONDRIAL-RELATED"/>
    <property type="match status" value="1"/>
</dbReference>
<comment type="similarity">
    <text evidence="3">Belongs to the acyl-CoA dehydrogenase family.</text>
</comment>
<feature type="domain" description="Acyl-CoA dehydrogenase/oxidase C-terminal" evidence="10">
    <location>
        <begin position="227"/>
        <end position="374"/>
    </location>
</feature>
<dbReference type="InterPro" id="IPR046373">
    <property type="entry name" value="Acyl-CoA_Oxase/DH_mid-dom_sf"/>
</dbReference>
<comment type="function">
    <text evidence="7">Catalyzes the dehydrogenation at the alpha-beta position of ACP-bound acyl chains. This results in the introduction of a double bond in the lipidic chain, which is further transferred to the epsilon-amino group of lysine residue in the mycobactin core by MbtK.</text>
</comment>
<dbReference type="FunFam" id="1.20.140.10:FF:000001">
    <property type="entry name" value="Acyl-CoA dehydrogenase"/>
    <property type="match status" value="1"/>
</dbReference>
<evidence type="ECO:0000256" key="8">
    <source>
        <dbReference type="ARBA" id="ARBA00040394"/>
    </source>
</evidence>
<dbReference type="RefSeq" id="WP_189385059.1">
    <property type="nucleotide sequence ID" value="NZ_BAABFY010000014.1"/>
</dbReference>
<dbReference type="InterPro" id="IPR013786">
    <property type="entry name" value="AcylCoA_DH/ox_N"/>
</dbReference>
<feature type="domain" description="Acyl-CoA dehydrogenase/oxidase N-terminal" evidence="12">
    <location>
        <begin position="7"/>
        <end position="116"/>
    </location>
</feature>